<keyword evidence="3" id="KW-0862">Zinc</keyword>
<keyword evidence="2 4" id="KW-0863">Zinc-finger</keyword>
<dbReference type="Gene3D" id="3.30.40.10">
    <property type="entry name" value="Zinc/RING finger domain, C3HC4 (zinc finger)"/>
    <property type="match status" value="1"/>
</dbReference>
<accession>A0A9R1VYI8</accession>
<name>A0A9R1VYI8_LACSA</name>
<dbReference type="InterPro" id="IPR017907">
    <property type="entry name" value="Znf_RING_CS"/>
</dbReference>
<dbReference type="Proteomes" id="UP000235145">
    <property type="component" value="Unassembled WGS sequence"/>
</dbReference>
<dbReference type="SUPFAM" id="SSF57850">
    <property type="entry name" value="RING/U-box"/>
    <property type="match status" value="1"/>
</dbReference>
<feature type="domain" description="RING-type" evidence="6">
    <location>
        <begin position="204"/>
        <end position="251"/>
    </location>
</feature>
<dbReference type="PANTHER" id="PTHR46764:SF6">
    <property type="entry name" value="RING-TYPE E3 UBIQUITIN TRANSFERASE"/>
    <property type="match status" value="1"/>
</dbReference>
<dbReference type="Pfam" id="PF00097">
    <property type="entry name" value="zf-C3HC4"/>
    <property type="match status" value="1"/>
</dbReference>
<organism evidence="7 8">
    <name type="scientific">Lactuca sativa</name>
    <name type="common">Garden lettuce</name>
    <dbReference type="NCBI Taxonomy" id="4236"/>
    <lineage>
        <taxon>Eukaryota</taxon>
        <taxon>Viridiplantae</taxon>
        <taxon>Streptophyta</taxon>
        <taxon>Embryophyta</taxon>
        <taxon>Tracheophyta</taxon>
        <taxon>Spermatophyta</taxon>
        <taxon>Magnoliopsida</taxon>
        <taxon>eudicotyledons</taxon>
        <taxon>Gunneridae</taxon>
        <taxon>Pentapetalae</taxon>
        <taxon>asterids</taxon>
        <taxon>campanulids</taxon>
        <taxon>Asterales</taxon>
        <taxon>Asteraceae</taxon>
        <taxon>Cichorioideae</taxon>
        <taxon>Cichorieae</taxon>
        <taxon>Lactucinae</taxon>
        <taxon>Lactuca</taxon>
    </lineage>
</organism>
<comment type="caution">
    <text evidence="7">The sequence shown here is derived from an EMBL/GenBank/DDBJ whole genome shotgun (WGS) entry which is preliminary data.</text>
</comment>
<dbReference type="PROSITE" id="PS00518">
    <property type="entry name" value="ZF_RING_1"/>
    <property type="match status" value="1"/>
</dbReference>
<keyword evidence="1" id="KW-0479">Metal-binding</keyword>
<dbReference type="InterPro" id="IPR013083">
    <property type="entry name" value="Znf_RING/FYVE/PHD"/>
</dbReference>
<dbReference type="PROSITE" id="PS50089">
    <property type="entry name" value="ZF_RING_2"/>
    <property type="match status" value="1"/>
</dbReference>
<protein>
    <recommendedName>
        <fullName evidence="6">RING-type domain-containing protein</fullName>
    </recommendedName>
</protein>
<dbReference type="AlphaFoldDB" id="A0A9R1VYI8"/>
<proteinExistence type="predicted"/>
<dbReference type="GO" id="GO:0008270">
    <property type="term" value="F:zinc ion binding"/>
    <property type="evidence" value="ECO:0007669"/>
    <property type="project" value="UniProtKB-KW"/>
</dbReference>
<reference evidence="7 8" key="1">
    <citation type="journal article" date="2017" name="Nat. Commun.">
        <title>Genome assembly with in vitro proximity ligation data and whole-genome triplication in lettuce.</title>
        <authorList>
            <person name="Reyes-Chin-Wo S."/>
            <person name="Wang Z."/>
            <person name="Yang X."/>
            <person name="Kozik A."/>
            <person name="Arikit S."/>
            <person name="Song C."/>
            <person name="Xia L."/>
            <person name="Froenicke L."/>
            <person name="Lavelle D.O."/>
            <person name="Truco M.J."/>
            <person name="Xia R."/>
            <person name="Zhu S."/>
            <person name="Xu C."/>
            <person name="Xu H."/>
            <person name="Xu X."/>
            <person name="Cox K."/>
            <person name="Korf I."/>
            <person name="Meyers B.C."/>
            <person name="Michelmore R.W."/>
        </authorList>
    </citation>
    <scope>NUCLEOTIDE SEQUENCE [LARGE SCALE GENOMIC DNA]</scope>
    <source>
        <strain evidence="8">cv. Salinas</strain>
        <tissue evidence="7">Seedlings</tissue>
    </source>
</reference>
<evidence type="ECO:0000256" key="4">
    <source>
        <dbReference type="PROSITE-ProRule" id="PRU00175"/>
    </source>
</evidence>
<evidence type="ECO:0000313" key="7">
    <source>
        <dbReference type="EMBL" id="KAJ0214213.1"/>
    </source>
</evidence>
<sequence>MNEVSTEKSISNESANKGKKPCRSNPRADILSGGGLRLPQGTGQEMSVVVGCFNERAYKVLDVHLATGFHKYFMWCKGKLHGNHHSLIQEGKDLVAYAVINAIAMCKIIKKYDKIFICHLIIKIHDSKQGQAFRSQVQSMHMELLQSPWLCELIDFHINLRESKKVIRKASEILEDCSLIFNDGKPSLSCKLSNAVKLEINLTCSICLDIVFDPVYLSCGHIFCFMCACKSGSVTVVDGLKATTPTSKCPL</sequence>
<dbReference type="PANTHER" id="PTHR46764">
    <property type="entry name" value="E3 UBIQUITIN-PROTEIN LIGASE BAH1"/>
    <property type="match status" value="1"/>
</dbReference>
<evidence type="ECO:0000313" key="8">
    <source>
        <dbReference type="Proteomes" id="UP000235145"/>
    </source>
</evidence>
<evidence type="ECO:0000256" key="3">
    <source>
        <dbReference type="ARBA" id="ARBA00022833"/>
    </source>
</evidence>
<evidence type="ECO:0000259" key="6">
    <source>
        <dbReference type="PROSITE" id="PS50089"/>
    </source>
</evidence>
<evidence type="ECO:0000256" key="1">
    <source>
        <dbReference type="ARBA" id="ARBA00022723"/>
    </source>
</evidence>
<feature type="region of interest" description="Disordered" evidence="5">
    <location>
        <begin position="1"/>
        <end position="26"/>
    </location>
</feature>
<dbReference type="InterPro" id="IPR001841">
    <property type="entry name" value="Znf_RING"/>
</dbReference>
<keyword evidence="8" id="KW-1185">Reference proteome</keyword>
<gene>
    <name evidence="7" type="ORF">LSAT_V11C400221680</name>
</gene>
<evidence type="ECO:0000256" key="2">
    <source>
        <dbReference type="ARBA" id="ARBA00022771"/>
    </source>
</evidence>
<dbReference type="EMBL" id="NBSK02000004">
    <property type="protein sequence ID" value="KAJ0214213.1"/>
    <property type="molecule type" value="Genomic_DNA"/>
</dbReference>
<dbReference type="GO" id="GO:0004842">
    <property type="term" value="F:ubiquitin-protein transferase activity"/>
    <property type="evidence" value="ECO:0000318"/>
    <property type="project" value="GO_Central"/>
</dbReference>
<dbReference type="InterPro" id="IPR033326">
    <property type="entry name" value="BAH1"/>
</dbReference>
<dbReference type="InterPro" id="IPR018957">
    <property type="entry name" value="Znf_C3HC4_RING-type"/>
</dbReference>
<evidence type="ECO:0000256" key="5">
    <source>
        <dbReference type="SAM" id="MobiDB-lite"/>
    </source>
</evidence>